<gene>
    <name evidence="4" type="ORF">FDP41_006231</name>
</gene>
<dbReference type="VEuPathDB" id="AmoebaDB:NF0020980"/>
<dbReference type="Proteomes" id="UP000444721">
    <property type="component" value="Unassembled WGS sequence"/>
</dbReference>
<evidence type="ECO:0000313" key="5">
    <source>
        <dbReference type="Proteomes" id="UP000444721"/>
    </source>
</evidence>
<dbReference type="AlphaFoldDB" id="A0A6A5BCE1"/>
<reference evidence="4 5" key="1">
    <citation type="journal article" date="2019" name="Sci. Rep.">
        <title>Nanopore sequencing improves the draft genome of the human pathogenic amoeba Naegleria fowleri.</title>
        <authorList>
            <person name="Liechti N."/>
            <person name="Schurch N."/>
            <person name="Bruggmann R."/>
            <person name="Wittwer M."/>
        </authorList>
    </citation>
    <scope>NUCLEOTIDE SEQUENCE [LARGE SCALE GENOMIC DNA]</scope>
    <source>
        <strain evidence="4 5">ATCC 30894</strain>
    </source>
</reference>
<protein>
    <recommendedName>
        <fullName evidence="3">EF-hand domain-containing protein</fullName>
    </recommendedName>
</protein>
<feature type="compositionally biased region" description="Low complexity" evidence="2">
    <location>
        <begin position="194"/>
        <end position="233"/>
    </location>
</feature>
<name>A0A6A5BCE1_NAEFO</name>
<sequence length="608" mass="69193">MGNSTLTSPLSTSSEMKRYIERDDHLLKAQAIEEGFHKEGNLYITRNGIDALWNKYDQDGDGYLQNEEISHFLLDFIHAIHNRSIEELENQRRIRKLKAGAIDPSLSKRYQERFEQISMQTELFKSKIVDLKRDLDKDGDGLVSEEQFIEYLENFNLLSWKEQFIGGENVKFDFQEVPSFSTSPPVQSTPKKATPSSPRFGSSPSSPSSSKTKLSSSAASSSSGKTMNSSVSTQESSRREKEIDKDGYAVYRFEFYEIRLPPSWKNGLAYPSGVPIFSSPLECDTVKEDILCTQIFTKNSTLEDQFKRLQKGSSKVTNFKVIQPMTMITDRKIQPYKKAAFCILQFNQTLPVNNVMLNVALYQKIVIIQDNMGLMHQLKYTTNLLTNHAEGEAVFDRVIREGITTKSLLEVDTKEVKLSKELIMSYPSVMHMEVQDGYVFMFHPVQILSNNTEKENFNAKILLPLNFEEQVQGVISEILQSPNGVLISSEEIRVGEFAYPAKRLEFSYQLDTFKIGQICVFVKSPSCHYYFSYTSSLGMMSRDLFDQFIKRLSFSIVAPQLVQQQANCMPKTVSQKPPTTPILSPVRVENISSTFSNRSQKPQSSSTM</sequence>
<dbReference type="PROSITE" id="PS00018">
    <property type="entry name" value="EF_HAND_1"/>
    <property type="match status" value="1"/>
</dbReference>
<feature type="domain" description="EF-hand" evidence="3">
    <location>
        <begin position="133"/>
        <end position="158"/>
    </location>
</feature>
<dbReference type="SMART" id="SM00054">
    <property type="entry name" value="EFh"/>
    <property type="match status" value="2"/>
</dbReference>
<dbReference type="GO" id="GO:0005509">
    <property type="term" value="F:calcium ion binding"/>
    <property type="evidence" value="ECO:0007669"/>
    <property type="project" value="InterPro"/>
</dbReference>
<dbReference type="InterPro" id="IPR011992">
    <property type="entry name" value="EF-hand-dom_pair"/>
</dbReference>
<dbReference type="VEuPathDB" id="AmoebaDB:FDP41_006231"/>
<accession>A0A6A5BCE1</accession>
<dbReference type="PROSITE" id="PS50222">
    <property type="entry name" value="EF_HAND_2"/>
    <property type="match status" value="2"/>
</dbReference>
<dbReference type="EMBL" id="VFQX01000051">
    <property type="protein sequence ID" value="KAF0974757.1"/>
    <property type="molecule type" value="Genomic_DNA"/>
</dbReference>
<comment type="caution">
    <text evidence="4">The sequence shown here is derived from an EMBL/GenBank/DDBJ whole genome shotgun (WGS) entry which is preliminary data.</text>
</comment>
<dbReference type="SUPFAM" id="SSF47473">
    <property type="entry name" value="EF-hand"/>
    <property type="match status" value="1"/>
</dbReference>
<organism evidence="4 5">
    <name type="scientific">Naegleria fowleri</name>
    <name type="common">Brain eating amoeba</name>
    <dbReference type="NCBI Taxonomy" id="5763"/>
    <lineage>
        <taxon>Eukaryota</taxon>
        <taxon>Discoba</taxon>
        <taxon>Heterolobosea</taxon>
        <taxon>Tetramitia</taxon>
        <taxon>Eutetramitia</taxon>
        <taxon>Vahlkampfiidae</taxon>
        <taxon>Naegleria</taxon>
    </lineage>
</organism>
<dbReference type="GeneID" id="68113449"/>
<keyword evidence="1" id="KW-0106">Calcium</keyword>
<evidence type="ECO:0000313" key="4">
    <source>
        <dbReference type="EMBL" id="KAF0974757.1"/>
    </source>
</evidence>
<dbReference type="OrthoDB" id="428774at2759"/>
<evidence type="ECO:0000256" key="1">
    <source>
        <dbReference type="ARBA" id="ARBA00022837"/>
    </source>
</evidence>
<dbReference type="InterPro" id="IPR002048">
    <property type="entry name" value="EF_hand_dom"/>
</dbReference>
<dbReference type="OMA" id="KSPSCHY"/>
<evidence type="ECO:0000259" key="3">
    <source>
        <dbReference type="PROSITE" id="PS50222"/>
    </source>
</evidence>
<feature type="domain" description="EF-hand" evidence="3">
    <location>
        <begin position="44"/>
        <end position="79"/>
    </location>
</feature>
<proteinExistence type="predicted"/>
<feature type="compositionally biased region" description="Polar residues" evidence="2">
    <location>
        <begin position="180"/>
        <end position="191"/>
    </location>
</feature>
<keyword evidence="5" id="KW-1185">Reference proteome</keyword>
<dbReference type="InterPro" id="IPR018247">
    <property type="entry name" value="EF_Hand_1_Ca_BS"/>
</dbReference>
<feature type="region of interest" description="Disordered" evidence="2">
    <location>
        <begin position="180"/>
        <end position="240"/>
    </location>
</feature>
<dbReference type="Gene3D" id="1.10.238.10">
    <property type="entry name" value="EF-hand"/>
    <property type="match status" value="1"/>
</dbReference>
<dbReference type="VEuPathDB" id="AmoebaDB:NfTy_077310"/>
<evidence type="ECO:0000256" key="2">
    <source>
        <dbReference type="SAM" id="MobiDB-lite"/>
    </source>
</evidence>
<dbReference type="RefSeq" id="XP_044559470.1">
    <property type="nucleotide sequence ID" value="XM_044709844.1"/>
</dbReference>